<dbReference type="AlphaFoldDB" id="A0AAV3T599"/>
<comment type="caution">
    <text evidence="1">The sequence shown here is derived from an EMBL/GenBank/DDBJ whole genome shotgun (WGS) entry which is preliminary data.</text>
</comment>
<dbReference type="InterPro" id="IPR036249">
    <property type="entry name" value="Thioredoxin-like_sf"/>
</dbReference>
<gene>
    <name evidence="1" type="ORF">GCM10009020_05270</name>
</gene>
<proteinExistence type="predicted"/>
<dbReference type="Proteomes" id="UP001500420">
    <property type="component" value="Unassembled WGS sequence"/>
</dbReference>
<evidence type="ECO:0000313" key="2">
    <source>
        <dbReference type="Proteomes" id="UP001500420"/>
    </source>
</evidence>
<reference evidence="1 2" key="1">
    <citation type="journal article" date="2019" name="Int. J. Syst. Evol. Microbiol.">
        <title>The Global Catalogue of Microorganisms (GCM) 10K type strain sequencing project: providing services to taxonomists for standard genome sequencing and annotation.</title>
        <authorList>
            <consortium name="The Broad Institute Genomics Platform"/>
            <consortium name="The Broad Institute Genome Sequencing Center for Infectious Disease"/>
            <person name="Wu L."/>
            <person name="Ma J."/>
        </authorList>
    </citation>
    <scope>NUCLEOTIDE SEQUENCE [LARGE SCALE GENOMIC DNA]</scope>
    <source>
        <strain evidence="1 2">JCM 16328</strain>
    </source>
</reference>
<evidence type="ECO:0000313" key="1">
    <source>
        <dbReference type="EMBL" id="GAA0663539.1"/>
    </source>
</evidence>
<accession>A0AAV3T599</accession>
<protein>
    <recommendedName>
        <fullName evidence="3">(2Fe-2S) ferredoxin domain-containing protein</fullName>
    </recommendedName>
</protein>
<dbReference type="RefSeq" id="WP_343772294.1">
    <property type="nucleotide sequence ID" value="NZ_BAAADV010000001.1"/>
</dbReference>
<dbReference type="CDD" id="cd02980">
    <property type="entry name" value="TRX_Fd_family"/>
    <property type="match status" value="1"/>
</dbReference>
<dbReference type="Gene3D" id="3.40.30.10">
    <property type="entry name" value="Glutaredoxin"/>
    <property type="match status" value="1"/>
</dbReference>
<sequence>MRRCTDAQRDRELTWILVCTNARDGEYASCAEVGGEAVVEAATDWLRDEGLFWTEAAVVETSCLGLCSEDGAAVGFQPRDEWYENVRPADVPTLLAEELASDAD</sequence>
<evidence type="ECO:0008006" key="3">
    <source>
        <dbReference type="Google" id="ProtNLM"/>
    </source>
</evidence>
<name>A0AAV3T599_9EURY</name>
<dbReference type="SUPFAM" id="SSF52833">
    <property type="entry name" value="Thioredoxin-like"/>
    <property type="match status" value="1"/>
</dbReference>
<keyword evidence="2" id="KW-1185">Reference proteome</keyword>
<dbReference type="EMBL" id="BAAADV010000001">
    <property type="protein sequence ID" value="GAA0663539.1"/>
    <property type="molecule type" value="Genomic_DNA"/>
</dbReference>
<organism evidence="1 2">
    <name type="scientific">Natronoarchaeum mannanilyticum</name>
    <dbReference type="NCBI Taxonomy" id="926360"/>
    <lineage>
        <taxon>Archaea</taxon>
        <taxon>Methanobacteriati</taxon>
        <taxon>Methanobacteriota</taxon>
        <taxon>Stenosarchaea group</taxon>
        <taxon>Halobacteria</taxon>
        <taxon>Halobacteriales</taxon>
        <taxon>Natronoarchaeaceae</taxon>
    </lineage>
</organism>